<organism evidence="7 8">
    <name type="scientific">Tripterygium wilfordii</name>
    <name type="common">Thunder God vine</name>
    <dbReference type="NCBI Taxonomy" id="458696"/>
    <lineage>
        <taxon>Eukaryota</taxon>
        <taxon>Viridiplantae</taxon>
        <taxon>Streptophyta</taxon>
        <taxon>Embryophyta</taxon>
        <taxon>Tracheophyta</taxon>
        <taxon>Spermatophyta</taxon>
        <taxon>Magnoliopsida</taxon>
        <taxon>eudicotyledons</taxon>
        <taxon>Gunneridae</taxon>
        <taxon>Pentapetalae</taxon>
        <taxon>rosids</taxon>
        <taxon>fabids</taxon>
        <taxon>Celastrales</taxon>
        <taxon>Celastraceae</taxon>
        <taxon>Tripterygium</taxon>
    </lineage>
</organism>
<dbReference type="UniPathway" id="UPA00143"/>
<proteinExistence type="predicted"/>
<dbReference type="OrthoDB" id="10064100at2759"/>
<comment type="catalytic activity">
    <reaction evidence="1 5">
        <text>S-ubiquitinyl-[E2 ubiquitin-conjugating enzyme]-L-cysteine + [acceptor protein]-L-lysine = [E2 ubiquitin-conjugating enzyme]-L-cysteine + N(6)-ubiquitinyl-[acceptor protein]-L-lysine.</text>
        <dbReference type="EC" id="2.3.2.27"/>
    </reaction>
</comment>
<dbReference type="InterPro" id="IPR045210">
    <property type="entry name" value="RING-Ubox_PUB"/>
</dbReference>
<dbReference type="PANTHER" id="PTHR22849:SF132">
    <property type="entry name" value="E3 UBIQUITIN-PROTEIN LIGASE PUB23"/>
    <property type="match status" value="1"/>
</dbReference>
<name>A0A7J7CTG8_TRIWF</name>
<protein>
    <recommendedName>
        <fullName evidence="5 6">U-box domain-containing protein</fullName>
        <ecNumber evidence="5">2.3.2.27</ecNumber>
    </recommendedName>
    <alternativeName>
        <fullName evidence="5">RING-type E3 ubiquitin transferase PUB</fullName>
    </alternativeName>
</protein>
<dbReference type="InterPro" id="IPR016024">
    <property type="entry name" value="ARM-type_fold"/>
</dbReference>
<dbReference type="GO" id="GO:0006952">
    <property type="term" value="P:defense response"/>
    <property type="evidence" value="ECO:0007669"/>
    <property type="project" value="UniProtKB-ARBA"/>
</dbReference>
<dbReference type="Gene3D" id="3.30.40.10">
    <property type="entry name" value="Zinc/RING finger domain, C3HC4 (zinc finger)"/>
    <property type="match status" value="1"/>
</dbReference>
<dbReference type="InterPro" id="IPR058678">
    <property type="entry name" value="ARM_PUB"/>
</dbReference>
<dbReference type="SUPFAM" id="SSF57850">
    <property type="entry name" value="RING/U-box"/>
    <property type="match status" value="1"/>
</dbReference>
<dbReference type="Proteomes" id="UP000593562">
    <property type="component" value="Unassembled WGS sequence"/>
</dbReference>
<comment type="function">
    <text evidence="5">Functions as an E3 ubiquitin ligase.</text>
</comment>
<dbReference type="SMART" id="SM00504">
    <property type="entry name" value="Ubox"/>
    <property type="match status" value="1"/>
</dbReference>
<evidence type="ECO:0000256" key="3">
    <source>
        <dbReference type="ARBA" id="ARBA00022679"/>
    </source>
</evidence>
<dbReference type="FunFam" id="3.30.40.10:FF:000437">
    <property type="entry name" value="RING-type E3 ubiquitin transferase"/>
    <property type="match status" value="1"/>
</dbReference>
<dbReference type="PANTHER" id="PTHR22849">
    <property type="entry name" value="WDSAM1 PROTEIN"/>
    <property type="match status" value="1"/>
</dbReference>
<dbReference type="FunCoup" id="A0A7J7CTG8">
    <property type="interactions" value="95"/>
</dbReference>
<dbReference type="PROSITE" id="PS51698">
    <property type="entry name" value="U_BOX"/>
    <property type="match status" value="1"/>
</dbReference>
<dbReference type="EC" id="2.3.2.27" evidence="5"/>
<accession>A0A7J7CTG8</accession>
<dbReference type="InterPro" id="IPR011989">
    <property type="entry name" value="ARM-like"/>
</dbReference>
<comment type="caution">
    <text evidence="7">The sequence shown here is derived from an EMBL/GenBank/DDBJ whole genome shotgun (WGS) entry which is preliminary data.</text>
</comment>
<gene>
    <name evidence="7" type="ORF">HS088_TW13G00282</name>
</gene>
<dbReference type="InterPro" id="IPR045185">
    <property type="entry name" value="PUB22/23/24-like"/>
</dbReference>
<evidence type="ECO:0000256" key="4">
    <source>
        <dbReference type="ARBA" id="ARBA00022786"/>
    </source>
</evidence>
<dbReference type="Pfam" id="PF25598">
    <property type="entry name" value="ARM_PUB"/>
    <property type="match status" value="1"/>
</dbReference>
<dbReference type="EMBL" id="JAAARO010000013">
    <property type="protein sequence ID" value="KAF5737402.1"/>
    <property type="molecule type" value="Genomic_DNA"/>
</dbReference>
<dbReference type="CDD" id="cd16664">
    <property type="entry name" value="RING-Ubox_PUB"/>
    <property type="match status" value="1"/>
</dbReference>
<evidence type="ECO:0000259" key="6">
    <source>
        <dbReference type="PROSITE" id="PS51698"/>
    </source>
</evidence>
<dbReference type="AlphaFoldDB" id="A0A7J7CTG8"/>
<evidence type="ECO:0000256" key="1">
    <source>
        <dbReference type="ARBA" id="ARBA00000900"/>
    </source>
</evidence>
<keyword evidence="8" id="KW-1185">Reference proteome</keyword>
<dbReference type="GO" id="GO:0061630">
    <property type="term" value="F:ubiquitin protein ligase activity"/>
    <property type="evidence" value="ECO:0007669"/>
    <property type="project" value="UniProtKB-UniRule"/>
</dbReference>
<evidence type="ECO:0000256" key="2">
    <source>
        <dbReference type="ARBA" id="ARBA00004906"/>
    </source>
</evidence>
<feature type="domain" description="U-box" evidence="6">
    <location>
        <begin position="5"/>
        <end position="82"/>
    </location>
</feature>
<dbReference type="SUPFAM" id="SSF48371">
    <property type="entry name" value="ARM repeat"/>
    <property type="match status" value="1"/>
</dbReference>
<reference evidence="7 8" key="1">
    <citation type="journal article" date="2020" name="Nat. Commun.">
        <title>Genome of Tripterygium wilfordii and identification of cytochrome P450 involved in triptolide biosynthesis.</title>
        <authorList>
            <person name="Tu L."/>
            <person name="Su P."/>
            <person name="Zhang Z."/>
            <person name="Gao L."/>
            <person name="Wang J."/>
            <person name="Hu T."/>
            <person name="Zhou J."/>
            <person name="Zhang Y."/>
            <person name="Zhao Y."/>
            <person name="Liu Y."/>
            <person name="Song Y."/>
            <person name="Tong Y."/>
            <person name="Lu Y."/>
            <person name="Yang J."/>
            <person name="Xu C."/>
            <person name="Jia M."/>
            <person name="Peters R.J."/>
            <person name="Huang L."/>
            <person name="Gao W."/>
        </authorList>
    </citation>
    <scope>NUCLEOTIDE SEQUENCE [LARGE SCALE GENOMIC DNA]</scope>
    <source>
        <strain evidence="8">cv. XIE 37</strain>
        <tissue evidence="7">Leaf</tissue>
    </source>
</reference>
<dbReference type="GO" id="GO:0016567">
    <property type="term" value="P:protein ubiquitination"/>
    <property type="evidence" value="ECO:0007669"/>
    <property type="project" value="UniProtKB-UniRule"/>
</dbReference>
<keyword evidence="3 5" id="KW-0808">Transferase</keyword>
<dbReference type="InParanoid" id="A0A7J7CTG8"/>
<dbReference type="InterPro" id="IPR013083">
    <property type="entry name" value="Znf_RING/FYVE/PHD"/>
</dbReference>
<comment type="pathway">
    <text evidence="2 5">Protein modification; protein ubiquitination.</text>
</comment>
<evidence type="ECO:0000313" key="8">
    <source>
        <dbReference type="Proteomes" id="UP000593562"/>
    </source>
</evidence>
<evidence type="ECO:0000256" key="5">
    <source>
        <dbReference type="RuleBase" id="RU369093"/>
    </source>
</evidence>
<sequence length="409" mass="45848">MEDIEVPPFFICPISLEIMKDPVIVPTGITYDRTSIEKWLFSGKNNTCPVTKQVISSDCEELIPNHTLRRLIQSWCMLNASYGIERIPTPKPPVNKTQITKLINDAKAPLQQVKCLGKLRSIADENDTNKRCMESSGVVEFLVSIINKFNSVVLEEYGTFEVTRPSDEALSLLYNLKLSESSLKRLNGQQFIESLTQIMQRGNYESRSYAVLLLKLIIEVADPMPLINLKPEIFEEIVQVLRDQISHKATKATLQVLIDVCPWGRNRIKAVEAGAVSILIDLLLESTERRPCEMMLSVLELLCQSAEGRAELLKHGAGLAIVSKKILRVSKVASDRGVRILYSISRFSASPSVVQEMLQLGVVTKLCLVVQVDCGNKTKERAREILKLHGRVWKDSNCLPVNLLSSYPA</sequence>
<keyword evidence="4 5" id="KW-0833">Ubl conjugation pathway</keyword>
<dbReference type="Gene3D" id="1.25.10.10">
    <property type="entry name" value="Leucine-rich Repeat Variant"/>
    <property type="match status" value="1"/>
</dbReference>
<evidence type="ECO:0000313" key="7">
    <source>
        <dbReference type="EMBL" id="KAF5737402.1"/>
    </source>
</evidence>
<dbReference type="Pfam" id="PF04564">
    <property type="entry name" value="U-box"/>
    <property type="match status" value="1"/>
</dbReference>
<dbReference type="InterPro" id="IPR003613">
    <property type="entry name" value="Ubox_domain"/>
</dbReference>